<sequence>MALAMAFGPAAGLELADQLMQEPALRNYHLLPSVRADLLMKLGRLGEALGEFERAAALTQNAPERAMLVERAQLCRVELADKQK</sequence>
<protein>
    <submittedName>
        <fullName evidence="1">Uncharacterized protein</fullName>
    </submittedName>
</protein>
<reference evidence="1 2" key="1">
    <citation type="submission" date="2016-03" db="EMBL/GenBank/DDBJ databases">
        <title>Complete genome of Aminobacter aminovorans KCTC 2477.</title>
        <authorList>
            <person name="Kim K.M."/>
        </authorList>
    </citation>
    <scope>NUCLEOTIDE SEQUENCE [LARGE SCALE GENOMIC DNA]</scope>
    <source>
        <strain evidence="1 2">KCTC 2477</strain>
    </source>
</reference>
<proteinExistence type="predicted"/>
<evidence type="ECO:0000313" key="1">
    <source>
        <dbReference type="EMBL" id="AMS42347.1"/>
    </source>
</evidence>
<dbReference type="PANTHER" id="PTHR47756">
    <property type="entry name" value="BLL6612 PROTEIN-RELATED"/>
    <property type="match status" value="1"/>
</dbReference>
<dbReference type="EMBL" id="CP015005">
    <property type="protein sequence ID" value="AMS42347.1"/>
    <property type="molecule type" value="Genomic_DNA"/>
</dbReference>
<organism evidence="1 2">
    <name type="scientific">Aminobacter aminovorans</name>
    <name type="common">Chelatobacter heintzii</name>
    <dbReference type="NCBI Taxonomy" id="83263"/>
    <lineage>
        <taxon>Bacteria</taxon>
        <taxon>Pseudomonadati</taxon>
        <taxon>Pseudomonadota</taxon>
        <taxon>Alphaproteobacteria</taxon>
        <taxon>Hyphomicrobiales</taxon>
        <taxon>Phyllobacteriaceae</taxon>
        <taxon>Aminobacter</taxon>
    </lineage>
</organism>
<accession>A0AAC9FDT7</accession>
<dbReference type="PANTHER" id="PTHR47756:SF1">
    <property type="entry name" value="BLL0085 PROTEIN"/>
    <property type="match status" value="1"/>
</dbReference>
<dbReference type="KEGG" id="aak:AA2016_3425"/>
<dbReference type="Proteomes" id="UP000075755">
    <property type="component" value="Chromosome"/>
</dbReference>
<gene>
    <name evidence="1" type="ORF">AA2016_3425</name>
</gene>
<name>A0AAC9FDT7_AMIAI</name>
<dbReference type="AlphaFoldDB" id="A0AAC9FDT7"/>
<evidence type="ECO:0000313" key="2">
    <source>
        <dbReference type="Proteomes" id="UP000075755"/>
    </source>
</evidence>